<evidence type="ECO:0000256" key="4">
    <source>
        <dbReference type="ARBA" id="ARBA00022525"/>
    </source>
</evidence>
<dbReference type="InterPro" id="IPR012334">
    <property type="entry name" value="Pectin_lyas_fold"/>
</dbReference>
<dbReference type="Proteomes" id="UP000243975">
    <property type="component" value="Unassembled WGS sequence"/>
</dbReference>
<evidence type="ECO:0000313" key="9">
    <source>
        <dbReference type="EMBL" id="KVH99827.1"/>
    </source>
</evidence>
<evidence type="ECO:0000256" key="1">
    <source>
        <dbReference type="ARBA" id="ARBA00004191"/>
    </source>
</evidence>
<gene>
    <name evidence="9" type="ORF">Ccrd_021965</name>
</gene>
<keyword evidence="4" id="KW-0964">Secreted</keyword>
<evidence type="ECO:0000256" key="3">
    <source>
        <dbReference type="ARBA" id="ARBA00022512"/>
    </source>
</evidence>
<evidence type="ECO:0000256" key="8">
    <source>
        <dbReference type="RuleBase" id="RU361169"/>
    </source>
</evidence>
<evidence type="ECO:0000256" key="6">
    <source>
        <dbReference type="ARBA" id="ARBA00023295"/>
    </source>
</evidence>
<dbReference type="PANTHER" id="PTHR31375">
    <property type="match status" value="1"/>
</dbReference>
<dbReference type="STRING" id="59895.A0A103XZN3"/>
<dbReference type="GO" id="GO:0005975">
    <property type="term" value="P:carbohydrate metabolic process"/>
    <property type="evidence" value="ECO:0007669"/>
    <property type="project" value="InterPro"/>
</dbReference>
<evidence type="ECO:0000256" key="7">
    <source>
        <dbReference type="ARBA" id="ARBA00023316"/>
    </source>
</evidence>
<dbReference type="SUPFAM" id="SSF51126">
    <property type="entry name" value="Pectin lyase-like"/>
    <property type="match status" value="1"/>
</dbReference>
<evidence type="ECO:0000256" key="2">
    <source>
        <dbReference type="ARBA" id="ARBA00008834"/>
    </source>
</evidence>
<comment type="subcellular location">
    <subcellularLocation>
        <location evidence="1">Secreted</location>
        <location evidence="1">Cell wall</location>
    </subcellularLocation>
</comment>
<dbReference type="InterPro" id="IPR000743">
    <property type="entry name" value="Glyco_hydro_28"/>
</dbReference>
<dbReference type="Gramene" id="KVH99827">
    <property type="protein sequence ID" value="KVH99827"/>
    <property type="gene ID" value="Ccrd_021965"/>
</dbReference>
<keyword evidence="5 8" id="KW-0378">Hydrolase</keyword>
<dbReference type="InterPro" id="IPR011050">
    <property type="entry name" value="Pectin_lyase_fold/virulence"/>
</dbReference>
<dbReference type="AlphaFoldDB" id="A0A103XZN3"/>
<dbReference type="OMA" id="ISEIMYQ"/>
<organism evidence="9 10">
    <name type="scientific">Cynara cardunculus var. scolymus</name>
    <name type="common">Globe artichoke</name>
    <name type="synonym">Cynara scolymus</name>
    <dbReference type="NCBI Taxonomy" id="59895"/>
    <lineage>
        <taxon>Eukaryota</taxon>
        <taxon>Viridiplantae</taxon>
        <taxon>Streptophyta</taxon>
        <taxon>Embryophyta</taxon>
        <taxon>Tracheophyta</taxon>
        <taxon>Spermatophyta</taxon>
        <taxon>Magnoliopsida</taxon>
        <taxon>eudicotyledons</taxon>
        <taxon>Gunneridae</taxon>
        <taxon>Pentapetalae</taxon>
        <taxon>asterids</taxon>
        <taxon>campanulids</taxon>
        <taxon>Asterales</taxon>
        <taxon>Asteraceae</taxon>
        <taxon>Carduoideae</taxon>
        <taxon>Cardueae</taxon>
        <taxon>Carduinae</taxon>
        <taxon>Cynara</taxon>
    </lineage>
</organism>
<protein>
    <submittedName>
        <fullName evidence="9">Endosialidase, N-terminal extension domain-containing protein</fullName>
    </submittedName>
</protein>
<keyword evidence="10" id="KW-1185">Reference proteome</keyword>
<keyword evidence="3" id="KW-0134">Cell wall</keyword>
<dbReference type="GO" id="GO:0004650">
    <property type="term" value="F:polygalacturonase activity"/>
    <property type="evidence" value="ECO:0007669"/>
    <property type="project" value="InterPro"/>
</dbReference>
<dbReference type="GO" id="GO:0071555">
    <property type="term" value="P:cell wall organization"/>
    <property type="evidence" value="ECO:0007669"/>
    <property type="project" value="UniProtKB-KW"/>
</dbReference>
<name>A0A103XZN3_CYNCS</name>
<sequence>MQYGAKGDGITDDTKAFEQAWQMLCNDVEPGSSLTVDGGGMINGRGAAWWIKSPTYMKEELKCSIPPTVRYYLKNIGSLGLNNSYDTVEGIYIKRCNFTGTQNGARIKTWQGGSGYARDITFENIGLDNVFNPIIIDQHYCPDRNNCPTESAAVNVSNISYKFFQGTSSSRIAINFNCSDKIPCSGISLDRINIVSSTNRDKTAAYCNNAYGTISSTKPSVTCLSH</sequence>
<accession>A0A103XZN3</accession>
<keyword evidence="6 8" id="KW-0326">Glycosidase</keyword>
<comment type="caution">
    <text evidence="9">The sequence shown here is derived from an EMBL/GenBank/DDBJ whole genome shotgun (WGS) entry which is preliminary data.</text>
</comment>
<proteinExistence type="inferred from homology"/>
<dbReference type="Pfam" id="PF00295">
    <property type="entry name" value="Glyco_hydro_28"/>
    <property type="match status" value="1"/>
</dbReference>
<evidence type="ECO:0000256" key="5">
    <source>
        <dbReference type="ARBA" id="ARBA00022801"/>
    </source>
</evidence>
<reference evidence="9 10" key="1">
    <citation type="journal article" date="2016" name="Sci. Rep.">
        <title>The genome sequence of the outbreeding globe artichoke constructed de novo incorporating a phase-aware low-pass sequencing strategy of F1 progeny.</title>
        <authorList>
            <person name="Scaglione D."/>
            <person name="Reyes-Chin-Wo S."/>
            <person name="Acquadro A."/>
            <person name="Froenicke L."/>
            <person name="Portis E."/>
            <person name="Beitel C."/>
            <person name="Tirone M."/>
            <person name="Mauro R."/>
            <person name="Lo Monaco A."/>
            <person name="Mauromicale G."/>
            <person name="Faccioli P."/>
            <person name="Cattivelli L."/>
            <person name="Rieseberg L."/>
            <person name="Michelmore R."/>
            <person name="Lanteri S."/>
        </authorList>
    </citation>
    <scope>NUCLEOTIDE SEQUENCE [LARGE SCALE GENOMIC DNA]</scope>
    <source>
        <strain evidence="9">2C</strain>
    </source>
</reference>
<keyword evidence="7" id="KW-0961">Cell wall biogenesis/degradation</keyword>
<dbReference type="Gene3D" id="2.160.20.10">
    <property type="entry name" value="Single-stranded right-handed beta-helix, Pectin lyase-like"/>
    <property type="match status" value="2"/>
</dbReference>
<comment type="similarity">
    <text evidence="2 8">Belongs to the glycosyl hydrolase 28 family.</text>
</comment>
<dbReference type="EMBL" id="LEKV01003413">
    <property type="protein sequence ID" value="KVH99827.1"/>
    <property type="molecule type" value="Genomic_DNA"/>
</dbReference>
<evidence type="ECO:0000313" key="10">
    <source>
        <dbReference type="Proteomes" id="UP000243975"/>
    </source>
</evidence>